<dbReference type="OrthoDB" id="774557at2759"/>
<evidence type="ECO:0000313" key="2">
    <source>
        <dbReference type="EMBL" id="GMJ14796.1"/>
    </source>
</evidence>
<name>A0A9W7JFY9_HIBTR</name>
<gene>
    <name evidence="2" type="ORF">HRI_005148800</name>
</gene>
<feature type="compositionally biased region" description="Polar residues" evidence="1">
    <location>
        <begin position="81"/>
        <end position="102"/>
    </location>
</feature>
<feature type="compositionally biased region" description="Low complexity" evidence="1">
    <location>
        <begin position="576"/>
        <end position="595"/>
    </location>
</feature>
<dbReference type="PANTHER" id="PTHR10378">
    <property type="entry name" value="LIM DOMAIN-BINDING PROTEIN"/>
    <property type="match status" value="1"/>
</dbReference>
<organism evidence="2 3">
    <name type="scientific">Hibiscus trionum</name>
    <name type="common">Flower of an hour</name>
    <dbReference type="NCBI Taxonomy" id="183268"/>
    <lineage>
        <taxon>Eukaryota</taxon>
        <taxon>Viridiplantae</taxon>
        <taxon>Streptophyta</taxon>
        <taxon>Embryophyta</taxon>
        <taxon>Tracheophyta</taxon>
        <taxon>Spermatophyta</taxon>
        <taxon>Magnoliopsida</taxon>
        <taxon>eudicotyledons</taxon>
        <taxon>Gunneridae</taxon>
        <taxon>Pentapetalae</taxon>
        <taxon>rosids</taxon>
        <taxon>malvids</taxon>
        <taxon>Malvales</taxon>
        <taxon>Malvaceae</taxon>
        <taxon>Malvoideae</taxon>
        <taxon>Hibiscus</taxon>
    </lineage>
</organism>
<evidence type="ECO:0000313" key="3">
    <source>
        <dbReference type="Proteomes" id="UP001165190"/>
    </source>
</evidence>
<feature type="compositionally biased region" description="Polar residues" evidence="1">
    <location>
        <begin position="48"/>
        <end position="58"/>
    </location>
</feature>
<dbReference type="EMBL" id="BSYR01000074">
    <property type="protein sequence ID" value="GMJ14796.1"/>
    <property type="molecule type" value="Genomic_DNA"/>
</dbReference>
<dbReference type="Pfam" id="PF01803">
    <property type="entry name" value="LIM_bind"/>
    <property type="match status" value="1"/>
</dbReference>
<feature type="region of interest" description="Disordered" evidence="1">
    <location>
        <begin position="48"/>
        <end position="102"/>
    </location>
</feature>
<accession>A0A9W7JFY9</accession>
<feature type="compositionally biased region" description="Polar residues" evidence="1">
    <location>
        <begin position="698"/>
        <end position="712"/>
    </location>
</feature>
<feature type="region of interest" description="Disordered" evidence="1">
    <location>
        <begin position="576"/>
        <end position="617"/>
    </location>
</feature>
<feature type="region of interest" description="Disordered" evidence="1">
    <location>
        <begin position="647"/>
        <end position="724"/>
    </location>
</feature>
<reference evidence="2" key="1">
    <citation type="submission" date="2023-05" db="EMBL/GenBank/DDBJ databases">
        <title>Genome and transcriptome analyses reveal genes involved in the formation of fine ridges on petal epidermal cells in Hibiscus trionum.</title>
        <authorList>
            <person name="Koshimizu S."/>
            <person name="Masuda S."/>
            <person name="Ishii T."/>
            <person name="Shirasu K."/>
            <person name="Hoshino A."/>
            <person name="Arita M."/>
        </authorList>
    </citation>
    <scope>NUCLEOTIDE SEQUENCE</scope>
    <source>
        <strain evidence="2">Hamamatsu line</strain>
    </source>
</reference>
<comment type="caution">
    <text evidence="2">The sequence shown here is derived from an EMBL/GenBank/DDBJ whole genome shotgun (WGS) entry which is preliminary data.</text>
</comment>
<protein>
    <submittedName>
        <fullName evidence="2">Seuss</fullName>
    </submittedName>
</protein>
<dbReference type="AlphaFoldDB" id="A0A9W7JFY9"/>
<feature type="compositionally biased region" description="Polar residues" evidence="1">
    <location>
        <begin position="647"/>
        <end position="670"/>
    </location>
</feature>
<evidence type="ECO:0000256" key="1">
    <source>
        <dbReference type="SAM" id="MobiDB-lite"/>
    </source>
</evidence>
<dbReference type="Proteomes" id="UP001165190">
    <property type="component" value="Unassembled WGS sequence"/>
</dbReference>
<dbReference type="InterPro" id="IPR029005">
    <property type="entry name" value="LIM-bd/SEUSS"/>
</dbReference>
<sequence length="860" mass="93523">MAPSGSSTPIGGSQSLTPSLLRANSGMLGAQGVVYLLKLSFGNGVPNPQLSGPGSSQRGGIDSGAESDPLSNVGNGMGFNAPSSSFVPSNMANPGSSGQVQSRQFSNLSGNHMLPDLQQSQQLESQHFQHGQQAMQQFSAHLNIQQRQQLQQFQSVRGGLAGVGGAVKLEPRVTNDQHGQQQQQLQSLRKLAPVKLEPQQIPPMRPLAQVKMEPPHSDQSLFLHQHQDQQQQQQQLLHMPRQPSQAQINLLHQQRLLQMQQQHRQQLLKGMPQQRPQLPQQFQQQNLPLRSPVKPVYEPGMCARRLTLYMYQQQHRPDDNNIEFWRKFVAEYFAPNAKKKWCVSMYGSGRHTTGVFPQDVWHCEICNRKTGRGFEATVEVLPRIFQIKYESGTLEELLYVDMPREYQNSSGQIVLDYAKAIQESVFEQLRVVRDGQLRIVFSPDLKICSWEFCARHHEELIPRRLLIPQVSQLGAAAQKYQAATQNASSNLSASDLQNNCNSFVASARQLAKALEVQLVNDLGYTKRYVRCLQISEVVNSMKDLIDYSRETKTGPMESLAKFPQRTSTSFGFHAQHQQPEEQQQQLMPQQQTMAQNTNTDLNPAPAPGMQLVANSGGDNVNNSLSAASASTSAGTVVGLLHQNSMNNASSPYGGNSVQIPSPGYSTIPQSQPNPSPYHSPTPSSNNPQAPHGALTATGHMNTANSPVMQQPALSGGADPSESQSSVQKIIHEIMSGQLNGTRGMVGIGTLGNDMKSVNGMLPASNNTVLNSGNRMVANGTVNNSSGIGGGSSGFGTMGGGRLGQSAAVNGIRAAMGNNSGMTLVAQGMNHQQQDVGNQLLSGVGAVNGYNNIQYDWKTSP</sequence>
<keyword evidence="3" id="KW-1185">Reference proteome</keyword>
<proteinExistence type="predicted"/>